<dbReference type="Gene3D" id="3.30.2170.10">
    <property type="entry name" value="archaeoglobus fulgidus dsm 4304 superfamily"/>
    <property type="match status" value="1"/>
</dbReference>
<evidence type="ECO:0000256" key="1">
    <source>
        <dbReference type="HAMAP-Rule" id="MF_00582"/>
    </source>
</evidence>
<evidence type="ECO:0000313" key="2">
    <source>
        <dbReference type="EMBL" id="RZN56783.1"/>
    </source>
</evidence>
<dbReference type="EMBL" id="RXIH01000017">
    <property type="protein sequence ID" value="RZN56783.1"/>
    <property type="molecule type" value="Genomic_DNA"/>
</dbReference>
<accession>A0A523BC08</accession>
<comment type="caution">
    <text evidence="3">The sequence shown here is derived from an EMBL/GenBank/DDBJ whole genome shotgun (WGS) entry which is preliminary data.</text>
</comment>
<dbReference type="InterPro" id="IPR002802">
    <property type="entry name" value="Endo_dU"/>
</dbReference>
<evidence type="ECO:0000313" key="3">
    <source>
        <dbReference type="EMBL" id="TDA38468.1"/>
    </source>
</evidence>
<organism evidence="3 5">
    <name type="scientific">Thermoproteota archaeon</name>
    <dbReference type="NCBI Taxonomy" id="2056631"/>
    <lineage>
        <taxon>Archaea</taxon>
        <taxon>Thermoproteota</taxon>
    </lineage>
</organism>
<proteinExistence type="inferred from homology"/>
<dbReference type="PIRSF" id="PIRSF006380">
    <property type="entry name" value="UCP006380"/>
    <property type="match status" value="1"/>
</dbReference>
<comment type="similarity">
    <text evidence="1">Belongs to the UPF0215 family.</text>
</comment>
<reference evidence="2 4" key="2">
    <citation type="journal article" date="2019" name="Nat. Microbiol.">
        <title>Wide diversity of methane and short-chain alkane metabolisms in uncultured archaea.</title>
        <authorList>
            <person name="Borrel G."/>
            <person name="Adam P.S."/>
            <person name="McKay L.J."/>
            <person name="Chen L.X."/>
            <person name="Sierra-Garcia I.N."/>
            <person name="Sieber C.M."/>
            <person name="Letourneur Q."/>
            <person name="Ghozlane A."/>
            <person name="Andersen G.L."/>
            <person name="Li W.J."/>
            <person name="Hallam S.J."/>
            <person name="Muyzer G."/>
            <person name="de Oliveira V.M."/>
            <person name="Inskeep W.P."/>
            <person name="Banfield J.F."/>
            <person name="Gribaldo S."/>
        </authorList>
    </citation>
    <scope>NUCLEOTIDE SEQUENCE [LARGE SCALE GENOMIC DNA]</scope>
    <source>
        <strain evidence="2">Verst-YHS</strain>
    </source>
</reference>
<dbReference type="Proteomes" id="UP000317265">
    <property type="component" value="Unassembled WGS sequence"/>
</dbReference>
<dbReference type="AlphaFoldDB" id="A0A523BC08"/>
<dbReference type="Pfam" id="PF01949">
    <property type="entry name" value="Endo_dU"/>
    <property type="match status" value="1"/>
</dbReference>
<evidence type="ECO:0000313" key="4">
    <source>
        <dbReference type="Proteomes" id="UP000316080"/>
    </source>
</evidence>
<gene>
    <name evidence="3" type="ORF">DSO09_04140</name>
    <name evidence="2" type="ORF">EF809_01990</name>
</gene>
<evidence type="ECO:0000313" key="5">
    <source>
        <dbReference type="Proteomes" id="UP000317265"/>
    </source>
</evidence>
<dbReference type="Proteomes" id="UP000316080">
    <property type="component" value="Unassembled WGS sequence"/>
</dbReference>
<dbReference type="HAMAP" id="MF_00582">
    <property type="entry name" value="UPF0215"/>
    <property type="match status" value="1"/>
</dbReference>
<name>A0A523BC08_9CREN</name>
<dbReference type="PANTHER" id="PTHR39518">
    <property type="entry name" value="UPF0215 PROTEIN MJ1150"/>
    <property type="match status" value="1"/>
</dbReference>
<sequence>MNIGIGCCGFRKRIDRFVPLVIMITKGILPLELIIKNIEVDGLDATDKIIEVLSEKKIEKGIIMARSIPIAGFNIIDANRIFNEIHLPTIFILERKPNMNAVRQALKKHFSDWEKRLAILESIKIEEVETLKGTFILGSIGIDINEAKKIIELTTIFGKIPEPLRLARIIAKSLTNIIRNSM</sequence>
<dbReference type="EMBL" id="QNVI01000051">
    <property type="protein sequence ID" value="TDA38468.1"/>
    <property type="molecule type" value="Genomic_DNA"/>
</dbReference>
<protein>
    <recommendedName>
        <fullName evidence="1">UPF0215 protein DSO09_04140</fullName>
    </recommendedName>
</protein>
<dbReference type="PANTHER" id="PTHR39518:SF2">
    <property type="entry name" value="UPF0215 PROTEIN MJ1150"/>
    <property type="match status" value="1"/>
</dbReference>
<reference evidence="3 5" key="1">
    <citation type="journal article" date="2019" name="Nat. Microbiol.">
        <title>Expanding anaerobic alkane metabolism in the domain of Archaea.</title>
        <authorList>
            <person name="Wang Y."/>
            <person name="Wegener G."/>
            <person name="Hou J."/>
            <person name="Wang F."/>
            <person name="Xiao X."/>
        </authorList>
    </citation>
    <scope>NUCLEOTIDE SEQUENCE [LARGE SCALE GENOMIC DNA]</scope>
    <source>
        <strain evidence="3">WYZ-LMO11</strain>
    </source>
</reference>